<keyword evidence="6 10" id="KW-0067">ATP-binding</keyword>
<dbReference type="Gene3D" id="3.40.50.300">
    <property type="entry name" value="P-loop containing nucleotide triphosphate hydrolases"/>
    <property type="match status" value="1"/>
</dbReference>
<accession>A0A285HIT4</accession>
<dbReference type="GO" id="GO:0015833">
    <property type="term" value="P:peptide transport"/>
    <property type="evidence" value="ECO:0007669"/>
    <property type="project" value="InterPro"/>
</dbReference>
<evidence type="ECO:0000256" key="5">
    <source>
        <dbReference type="ARBA" id="ARBA00022741"/>
    </source>
</evidence>
<dbReference type="PANTHER" id="PTHR43297">
    <property type="entry name" value="OLIGOPEPTIDE TRANSPORT ATP-BINDING PROTEIN APPD"/>
    <property type="match status" value="1"/>
</dbReference>
<keyword evidence="5" id="KW-0547">Nucleotide-binding</keyword>
<evidence type="ECO:0000313" key="10">
    <source>
        <dbReference type="EMBL" id="SNY35649.1"/>
    </source>
</evidence>
<dbReference type="GO" id="GO:0055085">
    <property type="term" value="P:transmembrane transport"/>
    <property type="evidence" value="ECO:0007669"/>
    <property type="project" value="UniProtKB-ARBA"/>
</dbReference>
<reference evidence="9 12" key="2">
    <citation type="journal article" date="2018" name="Int. J. Syst. Evol. Microbiol.">
        <title>Pseudooceanicola lipolyticus sp. nov., a marine alphaproteobacterium, reclassification of Oceanicola flagellatus as Pseudooceanicola flagellatus comb. nov. and emended description of the genus Pseudooceanicola.</title>
        <authorList>
            <person name="Huang M.-M."/>
            <person name="Guo L.-L."/>
            <person name="Wu Y.-H."/>
            <person name="Lai Q.-L."/>
            <person name="Shao Z.-Z."/>
            <person name="Wang C.-S."/>
            <person name="Wu M."/>
            <person name="Xu X.-W."/>
        </authorList>
    </citation>
    <scope>NUCLEOTIDE SEQUENCE [LARGE SCALE GENOMIC DNA]</scope>
    <source>
        <strain evidence="9 12">Ar-45</strain>
    </source>
</reference>
<gene>
    <name evidence="9" type="primary">dppD</name>
    <name evidence="9" type="ORF">CVM39_15480</name>
    <name evidence="10" type="ORF">SAMN06297129_0059</name>
</gene>
<feature type="domain" description="ABC transporter" evidence="8">
    <location>
        <begin position="22"/>
        <end position="274"/>
    </location>
</feature>
<evidence type="ECO:0000313" key="12">
    <source>
        <dbReference type="Proteomes" id="UP000231702"/>
    </source>
</evidence>
<dbReference type="PROSITE" id="PS00211">
    <property type="entry name" value="ABC_TRANSPORTER_1"/>
    <property type="match status" value="1"/>
</dbReference>
<sequence length="351" mass="38465">MPAALIDSIPATARPAEARTLLRVKDLQTTFRTGGNSSVRAVDGVSFDLDPGETLAIVGESGSGKSVTSLSLMGLLPKDTGSVTGGSMRLNGFEMRGFSEEEMRAVRGKQIGMIFQEPMTSLNPVKTVGWQIMEMVMHHEKLSRRAAYRRAIEMLDLVGIPEPARRVDNYPHQMSGGMRQRAMIAMALSCEPRILIADEPTTALDVTIQAQMLELMKDLQDRMGMAIIFITHDLGVVAEVADRVVVMYAGQVVESGEVEQIFEAPRMPYTAGLMNSIPRIGASRRKERLRAIPGTVPPLSDLPHGCRFNPRCAHATELCRATPPALEEVGPGHAVRCARWRDITLDIMDTE</sequence>
<keyword evidence="7" id="KW-0472">Membrane</keyword>
<dbReference type="InterPro" id="IPR003439">
    <property type="entry name" value="ABC_transporter-like_ATP-bd"/>
</dbReference>
<dbReference type="PANTHER" id="PTHR43297:SF2">
    <property type="entry name" value="DIPEPTIDE TRANSPORT ATP-BINDING PROTEIN DPPD"/>
    <property type="match status" value="1"/>
</dbReference>
<dbReference type="SUPFAM" id="SSF52540">
    <property type="entry name" value="P-loop containing nucleoside triphosphate hydrolases"/>
    <property type="match status" value="1"/>
</dbReference>
<keyword evidence="4" id="KW-1003">Cell membrane</keyword>
<keyword evidence="12" id="KW-1185">Reference proteome</keyword>
<protein>
    <submittedName>
        <fullName evidence="9">ABC transporter ATP-binding protein</fullName>
    </submittedName>
    <submittedName>
        <fullName evidence="10">Peptide/nickel transport system ATP-binding protein/oligopeptide transport system ATP-binding protein</fullName>
    </submittedName>
</protein>
<dbReference type="EMBL" id="PGTD01000017">
    <property type="protein sequence ID" value="PJE27958.1"/>
    <property type="molecule type" value="Genomic_DNA"/>
</dbReference>
<dbReference type="InterPro" id="IPR027417">
    <property type="entry name" value="P-loop_NTPase"/>
</dbReference>
<dbReference type="SMART" id="SM00382">
    <property type="entry name" value="AAA"/>
    <property type="match status" value="1"/>
</dbReference>
<evidence type="ECO:0000256" key="4">
    <source>
        <dbReference type="ARBA" id="ARBA00022475"/>
    </source>
</evidence>
<evidence type="ECO:0000256" key="1">
    <source>
        <dbReference type="ARBA" id="ARBA00004417"/>
    </source>
</evidence>
<dbReference type="GO" id="GO:0005886">
    <property type="term" value="C:plasma membrane"/>
    <property type="evidence" value="ECO:0007669"/>
    <property type="project" value="UniProtKB-SubCell"/>
</dbReference>
<dbReference type="Pfam" id="PF00005">
    <property type="entry name" value="ABC_tran"/>
    <property type="match status" value="1"/>
</dbReference>
<evidence type="ECO:0000256" key="2">
    <source>
        <dbReference type="ARBA" id="ARBA00005417"/>
    </source>
</evidence>
<dbReference type="PROSITE" id="PS50893">
    <property type="entry name" value="ABC_TRANSPORTER_2"/>
    <property type="match status" value="1"/>
</dbReference>
<dbReference type="AlphaFoldDB" id="A0A285HIT4"/>
<dbReference type="OrthoDB" id="7957282at2"/>
<dbReference type="InterPro" id="IPR050388">
    <property type="entry name" value="ABC_Ni/Peptide_Import"/>
</dbReference>
<evidence type="ECO:0000256" key="6">
    <source>
        <dbReference type="ARBA" id="ARBA00022840"/>
    </source>
</evidence>
<dbReference type="CDD" id="cd03257">
    <property type="entry name" value="ABC_NikE_OppD_transporters"/>
    <property type="match status" value="1"/>
</dbReference>
<dbReference type="InterPro" id="IPR017871">
    <property type="entry name" value="ABC_transporter-like_CS"/>
</dbReference>
<keyword evidence="3" id="KW-0813">Transport</keyword>
<dbReference type="Proteomes" id="UP000231655">
    <property type="component" value="Unassembled WGS sequence"/>
</dbReference>
<dbReference type="GO" id="GO:0016887">
    <property type="term" value="F:ATP hydrolysis activity"/>
    <property type="evidence" value="ECO:0007669"/>
    <property type="project" value="InterPro"/>
</dbReference>
<dbReference type="RefSeq" id="WP_097143882.1">
    <property type="nucleotide sequence ID" value="NZ_OBEA01000001.1"/>
</dbReference>
<dbReference type="FunFam" id="3.40.50.300:FF:000016">
    <property type="entry name" value="Oligopeptide ABC transporter ATP-binding component"/>
    <property type="match status" value="1"/>
</dbReference>
<dbReference type="NCBIfam" id="TIGR01727">
    <property type="entry name" value="oligo_HPY"/>
    <property type="match status" value="1"/>
</dbReference>
<dbReference type="Proteomes" id="UP000231702">
    <property type="component" value="Unassembled WGS sequence"/>
</dbReference>
<proteinExistence type="inferred from homology"/>
<comment type="subcellular location">
    <subcellularLocation>
        <location evidence="1">Cell inner membrane</location>
        <topology evidence="1">Peripheral membrane protein</topology>
    </subcellularLocation>
</comment>
<organism evidence="10 11">
    <name type="scientific">Pseudooceanicola antarcticus</name>
    <dbReference type="NCBI Taxonomy" id="1247613"/>
    <lineage>
        <taxon>Bacteria</taxon>
        <taxon>Pseudomonadati</taxon>
        <taxon>Pseudomonadota</taxon>
        <taxon>Alphaproteobacteria</taxon>
        <taxon>Rhodobacterales</taxon>
        <taxon>Paracoccaceae</taxon>
        <taxon>Pseudooceanicola</taxon>
    </lineage>
</organism>
<evidence type="ECO:0000256" key="3">
    <source>
        <dbReference type="ARBA" id="ARBA00022448"/>
    </source>
</evidence>
<dbReference type="GO" id="GO:0005524">
    <property type="term" value="F:ATP binding"/>
    <property type="evidence" value="ECO:0007669"/>
    <property type="project" value="UniProtKB-KW"/>
</dbReference>
<evidence type="ECO:0000313" key="9">
    <source>
        <dbReference type="EMBL" id="PJE27958.1"/>
    </source>
</evidence>
<reference evidence="10 11" key="1">
    <citation type="submission" date="2017-09" db="EMBL/GenBank/DDBJ databases">
        <authorList>
            <person name="Ehlers B."/>
            <person name="Leendertz F.H."/>
        </authorList>
    </citation>
    <scope>NUCLEOTIDE SEQUENCE [LARGE SCALE GENOMIC DNA]</scope>
    <source>
        <strain evidence="10 11">CGMCC 1.12662</strain>
    </source>
</reference>
<dbReference type="EMBL" id="OBEA01000001">
    <property type="protein sequence ID" value="SNY35649.1"/>
    <property type="molecule type" value="Genomic_DNA"/>
</dbReference>
<name>A0A285HIT4_9RHOB</name>
<evidence type="ECO:0000256" key="7">
    <source>
        <dbReference type="ARBA" id="ARBA00023136"/>
    </source>
</evidence>
<evidence type="ECO:0000259" key="8">
    <source>
        <dbReference type="PROSITE" id="PS50893"/>
    </source>
</evidence>
<comment type="similarity">
    <text evidence="2">Belongs to the ABC transporter superfamily.</text>
</comment>
<dbReference type="Pfam" id="PF08352">
    <property type="entry name" value="oligo_HPY"/>
    <property type="match status" value="1"/>
</dbReference>
<dbReference type="InterPro" id="IPR013563">
    <property type="entry name" value="Oligopep_ABC_C"/>
</dbReference>
<evidence type="ECO:0000313" key="11">
    <source>
        <dbReference type="Proteomes" id="UP000231655"/>
    </source>
</evidence>
<dbReference type="InterPro" id="IPR003593">
    <property type="entry name" value="AAA+_ATPase"/>
</dbReference>